<evidence type="ECO:0000259" key="2">
    <source>
        <dbReference type="Pfam" id="PF12278"/>
    </source>
</evidence>
<feature type="compositionally biased region" description="Basic and acidic residues" evidence="1">
    <location>
        <begin position="117"/>
        <end position="132"/>
    </location>
</feature>
<feature type="compositionally biased region" description="Basic and acidic residues" evidence="1">
    <location>
        <begin position="52"/>
        <end position="66"/>
    </location>
</feature>
<feature type="region of interest" description="Disordered" evidence="1">
    <location>
        <begin position="16"/>
        <end position="66"/>
    </location>
</feature>
<dbReference type="Pfam" id="PF12278">
    <property type="entry name" value="SDP_N"/>
    <property type="match status" value="1"/>
</dbReference>
<reference evidence="4" key="1">
    <citation type="submission" date="2021-01" db="EMBL/GenBank/DDBJ databases">
        <title>Caligus Genome Assembly.</title>
        <authorList>
            <person name="Gallardo-Escarate C."/>
        </authorList>
    </citation>
    <scope>NUCLEOTIDE SEQUENCE [LARGE SCALE GENOMIC DNA]</scope>
</reference>
<gene>
    <name evidence="3" type="ORF">FKW44_008270</name>
</gene>
<evidence type="ECO:0000313" key="3">
    <source>
        <dbReference type="EMBL" id="QQP55170.1"/>
    </source>
</evidence>
<evidence type="ECO:0000256" key="1">
    <source>
        <dbReference type="SAM" id="MobiDB-lite"/>
    </source>
</evidence>
<dbReference type="EMBL" id="CP045894">
    <property type="protein sequence ID" value="QQP55170.1"/>
    <property type="molecule type" value="Genomic_DNA"/>
</dbReference>
<feature type="compositionally biased region" description="Low complexity" evidence="1">
    <location>
        <begin position="92"/>
        <end position="110"/>
    </location>
</feature>
<keyword evidence="4" id="KW-1185">Reference proteome</keyword>
<sequence>MDKSYGSVISEIPLFRGPENDPIPLKEQKKIQIDIRRPIRSGKSSPGPIKRGIKDPTKLTLPRREKEGRKCLFDREEIKNWKKEVVGPETRAPNNTTAAAASSHPSNSASKLISTERSSHRRAEDLRSRLETEGGDEGPLFILAWAHKRRWQRRRRRPLLLPVPLERSHG</sequence>
<feature type="domain" description="Complementary sex determination N-terminal" evidence="2">
    <location>
        <begin position="10"/>
        <end position="64"/>
    </location>
</feature>
<proteinExistence type="predicted"/>
<name>A0A7T8KFU8_CALRO</name>
<feature type="compositionally biased region" description="Basic and acidic residues" evidence="1">
    <location>
        <begin position="24"/>
        <end position="37"/>
    </location>
</feature>
<dbReference type="InterPro" id="IPR022063">
    <property type="entry name" value="Sex_determin_N"/>
</dbReference>
<dbReference type="OrthoDB" id="6343344at2759"/>
<evidence type="ECO:0000313" key="4">
    <source>
        <dbReference type="Proteomes" id="UP000595437"/>
    </source>
</evidence>
<organism evidence="3 4">
    <name type="scientific">Caligus rogercresseyi</name>
    <name type="common">Sea louse</name>
    <dbReference type="NCBI Taxonomy" id="217165"/>
    <lineage>
        <taxon>Eukaryota</taxon>
        <taxon>Metazoa</taxon>
        <taxon>Ecdysozoa</taxon>
        <taxon>Arthropoda</taxon>
        <taxon>Crustacea</taxon>
        <taxon>Multicrustacea</taxon>
        <taxon>Hexanauplia</taxon>
        <taxon>Copepoda</taxon>
        <taxon>Siphonostomatoida</taxon>
        <taxon>Caligidae</taxon>
        <taxon>Caligus</taxon>
    </lineage>
</organism>
<feature type="region of interest" description="Disordered" evidence="1">
    <location>
        <begin position="84"/>
        <end position="135"/>
    </location>
</feature>
<protein>
    <submittedName>
        <fullName evidence="3">LOC100742483</fullName>
    </submittedName>
</protein>
<dbReference type="Proteomes" id="UP000595437">
    <property type="component" value="Chromosome 5"/>
</dbReference>
<dbReference type="AlphaFoldDB" id="A0A7T8KFU8"/>
<accession>A0A7T8KFU8</accession>
<feature type="non-terminal residue" evidence="3">
    <location>
        <position position="170"/>
    </location>
</feature>